<reference evidence="1 2" key="1">
    <citation type="submission" date="2019-11" db="EMBL/GenBank/DDBJ databases">
        <title>Draft genome sequence of 12 host-associated Lactobacillus reuteri rodent strains.</title>
        <authorList>
            <person name="Zhang S."/>
            <person name="Ozcam M."/>
            <person name="Van Pijkeren J.P."/>
        </authorList>
    </citation>
    <scope>NUCLEOTIDE SEQUENCE [LARGE SCALE GENOMIC DNA]</scope>
    <source>
        <strain evidence="1 2">6799jm-1</strain>
    </source>
</reference>
<evidence type="ECO:0000313" key="2">
    <source>
        <dbReference type="Proteomes" id="UP000452188"/>
    </source>
</evidence>
<proteinExistence type="predicted"/>
<accession>A0AAW9U580</accession>
<organism evidence="1 2">
    <name type="scientific">Limosilactobacillus reuteri</name>
    <name type="common">Lactobacillus reuteri</name>
    <dbReference type="NCBI Taxonomy" id="1598"/>
    <lineage>
        <taxon>Bacteria</taxon>
        <taxon>Bacillati</taxon>
        <taxon>Bacillota</taxon>
        <taxon>Bacilli</taxon>
        <taxon>Lactobacillales</taxon>
        <taxon>Lactobacillaceae</taxon>
        <taxon>Limosilactobacillus</taxon>
    </lineage>
</organism>
<evidence type="ECO:0000313" key="1">
    <source>
        <dbReference type="EMBL" id="MRG75622.1"/>
    </source>
</evidence>
<dbReference type="EMBL" id="WJMV01000028">
    <property type="protein sequence ID" value="MRG75622.1"/>
    <property type="molecule type" value="Genomic_DNA"/>
</dbReference>
<dbReference type="RefSeq" id="WP_019252872.1">
    <property type="nucleotide sequence ID" value="NZ_JBFCQB010000020.1"/>
</dbReference>
<sequence>MIKISSSDYKEKRITYQNEWPNSNTFYREKEYICAVNNFEENYDILFKTVNLKVLEDKNYNIVVSFLIEALDDLRKKPLHSFLFAFMALDHVSKEMFGDNITARLDSISECVSSNYQEEFEILNKIIPLRSCKYIRKQLEKEERVIKRINRDATLKCLVEKINEKYHNNGIHNEKEIADTNRKEACLYQKIIRDNLKNATYQIEHSKRCKLVLSGYLYALRNDISHGSVISDTKSSTTRFNTFASDYWAFMYTYYVVIALIKEKWAACADSDYKESIQINNEKYKELFKKDINR</sequence>
<protein>
    <recommendedName>
        <fullName evidence="3">Apea-like HEPN domain-containing protein</fullName>
    </recommendedName>
</protein>
<dbReference type="Proteomes" id="UP000452188">
    <property type="component" value="Unassembled WGS sequence"/>
</dbReference>
<comment type="caution">
    <text evidence="1">The sequence shown here is derived from an EMBL/GenBank/DDBJ whole genome shotgun (WGS) entry which is preliminary data.</text>
</comment>
<gene>
    <name evidence="1" type="ORF">GIX79_07620</name>
</gene>
<dbReference type="AlphaFoldDB" id="A0AAW9U580"/>
<evidence type="ECO:0008006" key="3">
    <source>
        <dbReference type="Google" id="ProtNLM"/>
    </source>
</evidence>
<name>A0AAW9U580_LIMRT</name>